<keyword evidence="3" id="KW-1185">Reference proteome</keyword>
<sequence length="136" mass="15648">MHACHKELQHQLQCIANLAPKTYHGFCTYRLAYKQMQLSIFKGHYQETKKCHSKCQESVSPQQDKTADPNRVQQENRPTSSKTKKGNAQGVGQPQSIHQIPTPPHLIQRRAYNGFKEPDEPSRDYPRTLGQDCFLN</sequence>
<feature type="compositionally biased region" description="Basic and acidic residues" evidence="1">
    <location>
        <begin position="116"/>
        <end position="126"/>
    </location>
</feature>
<proteinExistence type="predicted"/>
<dbReference type="Proteomes" id="UP001279734">
    <property type="component" value="Unassembled WGS sequence"/>
</dbReference>
<name>A0AAD3XQV2_NEPGR</name>
<accession>A0AAD3XQV2</accession>
<organism evidence="2 3">
    <name type="scientific">Nepenthes gracilis</name>
    <name type="common">Slender pitcher plant</name>
    <dbReference type="NCBI Taxonomy" id="150966"/>
    <lineage>
        <taxon>Eukaryota</taxon>
        <taxon>Viridiplantae</taxon>
        <taxon>Streptophyta</taxon>
        <taxon>Embryophyta</taxon>
        <taxon>Tracheophyta</taxon>
        <taxon>Spermatophyta</taxon>
        <taxon>Magnoliopsida</taxon>
        <taxon>eudicotyledons</taxon>
        <taxon>Gunneridae</taxon>
        <taxon>Pentapetalae</taxon>
        <taxon>Caryophyllales</taxon>
        <taxon>Nepenthaceae</taxon>
        <taxon>Nepenthes</taxon>
    </lineage>
</organism>
<evidence type="ECO:0000313" key="2">
    <source>
        <dbReference type="EMBL" id="GMH12975.1"/>
    </source>
</evidence>
<comment type="caution">
    <text evidence="2">The sequence shown here is derived from an EMBL/GenBank/DDBJ whole genome shotgun (WGS) entry which is preliminary data.</text>
</comment>
<gene>
    <name evidence="2" type="ORF">Nepgr_014816</name>
</gene>
<evidence type="ECO:0000313" key="3">
    <source>
        <dbReference type="Proteomes" id="UP001279734"/>
    </source>
</evidence>
<evidence type="ECO:0000256" key="1">
    <source>
        <dbReference type="SAM" id="MobiDB-lite"/>
    </source>
</evidence>
<protein>
    <submittedName>
        <fullName evidence="2">Uncharacterized protein</fullName>
    </submittedName>
</protein>
<reference evidence="2" key="1">
    <citation type="submission" date="2023-05" db="EMBL/GenBank/DDBJ databases">
        <title>Nepenthes gracilis genome sequencing.</title>
        <authorList>
            <person name="Fukushima K."/>
        </authorList>
    </citation>
    <scope>NUCLEOTIDE SEQUENCE</scope>
    <source>
        <strain evidence="2">SING2019-196</strain>
    </source>
</reference>
<feature type="region of interest" description="Disordered" evidence="1">
    <location>
        <begin position="52"/>
        <end position="136"/>
    </location>
</feature>
<feature type="compositionally biased region" description="Polar residues" evidence="1">
    <location>
        <begin position="71"/>
        <end position="81"/>
    </location>
</feature>
<feature type="compositionally biased region" description="Polar residues" evidence="1">
    <location>
        <begin position="90"/>
        <end position="99"/>
    </location>
</feature>
<dbReference type="AlphaFoldDB" id="A0AAD3XQV2"/>
<dbReference type="EMBL" id="BSYO01000012">
    <property type="protein sequence ID" value="GMH12975.1"/>
    <property type="molecule type" value="Genomic_DNA"/>
</dbReference>